<dbReference type="Gene3D" id="3.30.420.40">
    <property type="match status" value="2"/>
</dbReference>
<proteinExistence type="predicted"/>
<protein>
    <submittedName>
        <fullName evidence="1">Beta-glucoside kinase</fullName>
        <ecNumber evidence="1">2.7.1.85</ecNumber>
    </submittedName>
</protein>
<sequence length="293" mass="32089">MIGLIDIGGTQIKFGIMDEKRKRFTFLGSVGTGTHLPDFSMAQRLFEVIRIIQEKHTIDGVAISTAGVVDPRTGTIVHANPNIPNYTGTHLTSEVEKEFGLPSSVENDVNCALLGEIHFGGLHDVQHALMFTIGTGVGGAVLMNGTIFHGSCFSAGEVGYTTLNGKNIEEVASAQALVSRVREHYPNSEVDGHWVFEEAKKGNLVCKQAIDAFLDNLNSLIMNSVALLNPEIVILGGGIMEQKEYLEPLLLEKFQAYGNKYVHDRTKLHFADLGNKAGILGAYYHYQNKFLIR</sequence>
<comment type="caution">
    <text evidence="1">The sequence shown here is derived from an EMBL/GenBank/DDBJ whole genome shotgun (WGS) entry which is preliminary data.</text>
</comment>
<dbReference type="Pfam" id="PF00480">
    <property type="entry name" value="ROK"/>
    <property type="match status" value="1"/>
</dbReference>
<dbReference type="PANTHER" id="PTHR18964:SF165">
    <property type="entry name" value="BETA-GLUCOSIDE KINASE"/>
    <property type="match status" value="1"/>
</dbReference>
<dbReference type="EMBL" id="VSSQ01003494">
    <property type="protein sequence ID" value="MPM20970.1"/>
    <property type="molecule type" value="Genomic_DNA"/>
</dbReference>
<organism evidence="1">
    <name type="scientific">bioreactor metagenome</name>
    <dbReference type="NCBI Taxonomy" id="1076179"/>
    <lineage>
        <taxon>unclassified sequences</taxon>
        <taxon>metagenomes</taxon>
        <taxon>ecological metagenomes</taxon>
    </lineage>
</organism>
<dbReference type="InterPro" id="IPR043129">
    <property type="entry name" value="ATPase_NBD"/>
</dbReference>
<dbReference type="SUPFAM" id="SSF53067">
    <property type="entry name" value="Actin-like ATPase domain"/>
    <property type="match status" value="1"/>
</dbReference>
<name>A0A644XXM4_9ZZZZ</name>
<gene>
    <name evidence="1" type="primary">bglK_2</name>
    <name evidence="1" type="ORF">SDC9_67409</name>
</gene>
<keyword evidence="1" id="KW-0808">Transferase</keyword>
<keyword evidence="1" id="KW-0418">Kinase</keyword>
<evidence type="ECO:0000313" key="1">
    <source>
        <dbReference type="EMBL" id="MPM20970.1"/>
    </source>
</evidence>
<dbReference type="EC" id="2.7.1.85" evidence="1"/>
<dbReference type="AlphaFoldDB" id="A0A644XXM4"/>
<accession>A0A644XXM4</accession>
<dbReference type="InterPro" id="IPR000600">
    <property type="entry name" value="ROK"/>
</dbReference>
<dbReference type="CDD" id="cd24068">
    <property type="entry name" value="ASKHA_NBD_ROK_FnNanK-like"/>
    <property type="match status" value="1"/>
</dbReference>
<dbReference type="GO" id="GO:0047700">
    <property type="term" value="F:beta-glucoside kinase activity"/>
    <property type="evidence" value="ECO:0007669"/>
    <property type="project" value="UniProtKB-EC"/>
</dbReference>
<reference evidence="1" key="1">
    <citation type="submission" date="2019-08" db="EMBL/GenBank/DDBJ databases">
        <authorList>
            <person name="Kucharzyk K."/>
            <person name="Murdoch R.W."/>
            <person name="Higgins S."/>
            <person name="Loffler F."/>
        </authorList>
    </citation>
    <scope>NUCLEOTIDE SEQUENCE</scope>
</reference>
<dbReference type="PANTHER" id="PTHR18964">
    <property type="entry name" value="ROK (REPRESSOR, ORF, KINASE) FAMILY"/>
    <property type="match status" value="1"/>
</dbReference>